<sequence length="485" mass="49494">MSMRPAPSKWWVLVLLGTAFFMTILDGTSLLTALPAIEREFRAHGTAVNWAVTAHALAFAGLLLLCGRAADLLGRRRVFLAGMSLRVLASLGCGFAPTVEALVAARALQGVSAAIIAPAALSMVMNAFAEGAERNRALGIWGGIGGFGATAGLLLGGLITDTLGWQWVFWINVPVGAVVLILAPMMLIESRNQARVRSFDLAGALTVTSALVLFVYAITGVPDVGWSSHQVLGPLAGAMALTGLFVVIERRSKAPLVPFGVLRSRSLVGGDLLLLVTGMSVDGMLIILTAHAQSVLGWSPVRFGLTAGVMTVAAVVGALVCQRVVTRIGVRPVATVGTALLGGACLLLTRVVSEHSSPEPLTFALLVFGAGMGTATVCAQIAAFTGVAERHSGLAAGLADTCFAVGTALGVAIAGSIVAAHAPTPGIAAPQTLVPGHQAAFGVVGLVAALGLVIALAMLGKRSAPVTKETVAPPVDQIVTDRIPA</sequence>
<keyword evidence="3" id="KW-1003">Cell membrane</keyword>
<evidence type="ECO:0000313" key="10">
    <source>
        <dbReference type="Proteomes" id="UP000199111"/>
    </source>
</evidence>
<dbReference type="PANTHER" id="PTHR42718:SF46">
    <property type="entry name" value="BLR6921 PROTEIN"/>
    <property type="match status" value="1"/>
</dbReference>
<organism evidence="9 10">
    <name type="scientific">Streptosporangium canum</name>
    <dbReference type="NCBI Taxonomy" id="324952"/>
    <lineage>
        <taxon>Bacteria</taxon>
        <taxon>Bacillati</taxon>
        <taxon>Actinomycetota</taxon>
        <taxon>Actinomycetes</taxon>
        <taxon>Streptosporangiales</taxon>
        <taxon>Streptosporangiaceae</taxon>
        <taxon>Streptosporangium</taxon>
    </lineage>
</organism>
<feature type="transmembrane region" description="Helical" evidence="7">
    <location>
        <begin position="333"/>
        <end position="351"/>
    </location>
</feature>
<evidence type="ECO:0000256" key="5">
    <source>
        <dbReference type="ARBA" id="ARBA00022989"/>
    </source>
</evidence>
<feature type="transmembrane region" description="Helical" evidence="7">
    <location>
        <begin position="103"/>
        <end position="125"/>
    </location>
</feature>
<accession>A0A1I4BUB3</accession>
<evidence type="ECO:0000313" key="9">
    <source>
        <dbReference type="EMBL" id="SFK71777.1"/>
    </source>
</evidence>
<dbReference type="Gene3D" id="1.20.1720.10">
    <property type="entry name" value="Multidrug resistance protein D"/>
    <property type="match status" value="1"/>
</dbReference>
<dbReference type="Pfam" id="PF07690">
    <property type="entry name" value="MFS_1"/>
    <property type="match status" value="2"/>
</dbReference>
<feature type="transmembrane region" description="Helical" evidence="7">
    <location>
        <begin position="165"/>
        <end position="187"/>
    </location>
</feature>
<feature type="transmembrane region" description="Helical" evidence="7">
    <location>
        <begin position="303"/>
        <end position="321"/>
    </location>
</feature>
<dbReference type="GO" id="GO:0022857">
    <property type="term" value="F:transmembrane transporter activity"/>
    <property type="evidence" value="ECO:0007669"/>
    <property type="project" value="InterPro"/>
</dbReference>
<reference evidence="10" key="1">
    <citation type="submission" date="2016-10" db="EMBL/GenBank/DDBJ databases">
        <authorList>
            <person name="Varghese N."/>
            <person name="Submissions S."/>
        </authorList>
    </citation>
    <scope>NUCLEOTIDE SEQUENCE [LARGE SCALE GENOMIC DNA]</scope>
    <source>
        <strain evidence="10">CGMCC 4.2126</strain>
    </source>
</reference>
<dbReference type="PANTHER" id="PTHR42718">
    <property type="entry name" value="MAJOR FACILITATOR SUPERFAMILY MULTIDRUG TRANSPORTER MFSC"/>
    <property type="match status" value="1"/>
</dbReference>
<dbReference type="GO" id="GO:0005886">
    <property type="term" value="C:plasma membrane"/>
    <property type="evidence" value="ECO:0007669"/>
    <property type="project" value="UniProtKB-SubCell"/>
</dbReference>
<dbReference type="InterPro" id="IPR020846">
    <property type="entry name" value="MFS_dom"/>
</dbReference>
<feature type="transmembrane region" description="Helical" evidence="7">
    <location>
        <begin position="231"/>
        <end position="248"/>
    </location>
</feature>
<dbReference type="PROSITE" id="PS50850">
    <property type="entry name" value="MFS"/>
    <property type="match status" value="1"/>
</dbReference>
<feature type="domain" description="Major facilitator superfamily (MFS) profile" evidence="8">
    <location>
        <begin position="12"/>
        <end position="463"/>
    </location>
</feature>
<dbReference type="Gene3D" id="1.20.1250.20">
    <property type="entry name" value="MFS general substrate transporter like domains"/>
    <property type="match status" value="1"/>
</dbReference>
<evidence type="ECO:0000256" key="3">
    <source>
        <dbReference type="ARBA" id="ARBA00022475"/>
    </source>
</evidence>
<dbReference type="EMBL" id="FOQY01000033">
    <property type="protein sequence ID" value="SFK71777.1"/>
    <property type="molecule type" value="Genomic_DNA"/>
</dbReference>
<comment type="subcellular location">
    <subcellularLocation>
        <location evidence="1">Cell membrane</location>
        <topology evidence="1">Multi-pass membrane protein</topology>
    </subcellularLocation>
</comment>
<dbReference type="CDD" id="cd17321">
    <property type="entry name" value="MFS_MMR_MDR_like"/>
    <property type="match status" value="1"/>
</dbReference>
<protein>
    <submittedName>
        <fullName evidence="9">Drug resistance transporter, EmrB/QacA subfamily</fullName>
    </submittedName>
</protein>
<keyword evidence="2" id="KW-0813">Transport</keyword>
<feature type="transmembrane region" description="Helical" evidence="7">
    <location>
        <begin position="439"/>
        <end position="459"/>
    </location>
</feature>
<evidence type="ECO:0000259" key="8">
    <source>
        <dbReference type="PROSITE" id="PS50850"/>
    </source>
</evidence>
<dbReference type="InterPro" id="IPR036259">
    <property type="entry name" value="MFS_trans_sf"/>
</dbReference>
<evidence type="ECO:0000256" key="4">
    <source>
        <dbReference type="ARBA" id="ARBA00022692"/>
    </source>
</evidence>
<evidence type="ECO:0000256" key="2">
    <source>
        <dbReference type="ARBA" id="ARBA00022448"/>
    </source>
</evidence>
<keyword evidence="10" id="KW-1185">Reference proteome</keyword>
<keyword evidence="6 7" id="KW-0472">Membrane</keyword>
<name>A0A1I4BUB3_9ACTN</name>
<dbReference type="Proteomes" id="UP000199111">
    <property type="component" value="Unassembled WGS sequence"/>
</dbReference>
<feature type="transmembrane region" description="Helical" evidence="7">
    <location>
        <begin position="268"/>
        <end position="291"/>
    </location>
</feature>
<feature type="transmembrane region" description="Helical" evidence="7">
    <location>
        <begin position="199"/>
        <end position="219"/>
    </location>
</feature>
<evidence type="ECO:0000256" key="7">
    <source>
        <dbReference type="SAM" id="Phobius"/>
    </source>
</evidence>
<evidence type="ECO:0000256" key="6">
    <source>
        <dbReference type="ARBA" id="ARBA00023136"/>
    </source>
</evidence>
<feature type="transmembrane region" description="Helical" evidence="7">
    <location>
        <begin position="363"/>
        <end position="387"/>
    </location>
</feature>
<keyword evidence="5 7" id="KW-1133">Transmembrane helix</keyword>
<feature type="transmembrane region" description="Helical" evidence="7">
    <location>
        <begin position="78"/>
        <end position="97"/>
    </location>
</feature>
<feature type="transmembrane region" description="Helical" evidence="7">
    <location>
        <begin position="49"/>
        <end position="66"/>
    </location>
</feature>
<keyword evidence="4 7" id="KW-0812">Transmembrane</keyword>
<proteinExistence type="predicted"/>
<feature type="transmembrane region" description="Helical" evidence="7">
    <location>
        <begin position="137"/>
        <end position="159"/>
    </location>
</feature>
<dbReference type="SUPFAM" id="SSF103473">
    <property type="entry name" value="MFS general substrate transporter"/>
    <property type="match status" value="1"/>
</dbReference>
<gene>
    <name evidence="9" type="ORF">SAMN05216275_13317</name>
</gene>
<dbReference type="InterPro" id="IPR011701">
    <property type="entry name" value="MFS"/>
</dbReference>
<evidence type="ECO:0000256" key="1">
    <source>
        <dbReference type="ARBA" id="ARBA00004651"/>
    </source>
</evidence>
<dbReference type="AlphaFoldDB" id="A0A1I4BUB3"/>
<feature type="transmembrane region" description="Helical" evidence="7">
    <location>
        <begin position="394"/>
        <end position="419"/>
    </location>
</feature>